<dbReference type="OrthoDB" id="1703141at2759"/>
<proteinExistence type="predicted"/>
<gene>
    <name evidence="1" type="ORF">RHSIM_RhsimUnG0084500</name>
</gene>
<comment type="caution">
    <text evidence="1">The sequence shown here is derived from an EMBL/GenBank/DDBJ whole genome shotgun (WGS) entry which is preliminary data.</text>
</comment>
<dbReference type="AlphaFoldDB" id="A0A834FW41"/>
<sequence length="114" mass="12751">MGLLSKLNLNNAHLELLKQAPFWLLIDAIKKGKLSEKACIKHDKPILSIIERYDTDDNKFLIGGKKVAITRNDIKLIFEITCGNKPLGDLNKKKSDVAFATRCNTTADRGAKAW</sequence>
<dbReference type="Proteomes" id="UP000626092">
    <property type="component" value="Unassembled WGS sequence"/>
</dbReference>
<name>A0A834FW41_RHOSS</name>
<organism evidence="1 2">
    <name type="scientific">Rhododendron simsii</name>
    <name type="common">Sims's rhododendron</name>
    <dbReference type="NCBI Taxonomy" id="118357"/>
    <lineage>
        <taxon>Eukaryota</taxon>
        <taxon>Viridiplantae</taxon>
        <taxon>Streptophyta</taxon>
        <taxon>Embryophyta</taxon>
        <taxon>Tracheophyta</taxon>
        <taxon>Spermatophyta</taxon>
        <taxon>Magnoliopsida</taxon>
        <taxon>eudicotyledons</taxon>
        <taxon>Gunneridae</taxon>
        <taxon>Pentapetalae</taxon>
        <taxon>asterids</taxon>
        <taxon>Ericales</taxon>
        <taxon>Ericaceae</taxon>
        <taxon>Ericoideae</taxon>
        <taxon>Rhodoreae</taxon>
        <taxon>Rhododendron</taxon>
    </lineage>
</organism>
<keyword evidence="2" id="KW-1185">Reference proteome</keyword>
<accession>A0A834FW41</accession>
<dbReference type="EMBL" id="WJXA01000207">
    <property type="protein sequence ID" value="KAF7114523.1"/>
    <property type="molecule type" value="Genomic_DNA"/>
</dbReference>
<evidence type="ECO:0000313" key="1">
    <source>
        <dbReference type="EMBL" id="KAF7114523.1"/>
    </source>
</evidence>
<reference evidence="1" key="1">
    <citation type="submission" date="2019-11" db="EMBL/GenBank/DDBJ databases">
        <authorList>
            <person name="Liu Y."/>
            <person name="Hou J."/>
            <person name="Li T.-Q."/>
            <person name="Guan C.-H."/>
            <person name="Wu X."/>
            <person name="Wu H.-Z."/>
            <person name="Ling F."/>
            <person name="Zhang R."/>
            <person name="Shi X.-G."/>
            <person name="Ren J.-P."/>
            <person name="Chen E.-F."/>
            <person name="Sun J.-M."/>
        </authorList>
    </citation>
    <scope>NUCLEOTIDE SEQUENCE</scope>
    <source>
        <strain evidence="1">Adult_tree_wgs_1</strain>
        <tissue evidence="1">Leaves</tissue>
    </source>
</reference>
<protein>
    <submittedName>
        <fullName evidence="1">Uncharacterized protein</fullName>
    </submittedName>
</protein>
<evidence type="ECO:0000313" key="2">
    <source>
        <dbReference type="Proteomes" id="UP000626092"/>
    </source>
</evidence>